<evidence type="ECO:0000256" key="2">
    <source>
        <dbReference type="ARBA" id="ARBA00022448"/>
    </source>
</evidence>
<reference evidence="9 10" key="1">
    <citation type="submission" date="2016-06" db="EMBL/GenBank/DDBJ databases">
        <title>Genome sequence of endosymbiont of Candidatus Endolucinida thiodiazotropha.</title>
        <authorList>
            <person name="Poehlein A."/>
            <person name="Koenig S."/>
            <person name="Heiden S.E."/>
            <person name="Thuermer A."/>
            <person name="Voget S."/>
            <person name="Daniel R."/>
            <person name="Markert S."/>
            <person name="Gros O."/>
            <person name="Schweder T."/>
        </authorList>
    </citation>
    <scope>NUCLEOTIDE SEQUENCE [LARGE SCALE GENOMIC DNA]</scope>
    <source>
        <strain evidence="9 10">COS</strain>
    </source>
</reference>
<feature type="transmembrane region" description="Helical" evidence="8">
    <location>
        <begin position="884"/>
        <end position="904"/>
    </location>
</feature>
<evidence type="ECO:0000256" key="5">
    <source>
        <dbReference type="ARBA" id="ARBA00022692"/>
    </source>
</evidence>
<protein>
    <submittedName>
        <fullName evidence="9">Efflux pump membrane transporter BepE</fullName>
    </submittedName>
</protein>
<dbReference type="PANTHER" id="PTHR32063:SF14">
    <property type="entry name" value="BLL4319 PROTEIN"/>
    <property type="match status" value="1"/>
</dbReference>
<keyword evidence="3" id="KW-1003">Cell membrane</keyword>
<proteinExistence type="predicted"/>
<evidence type="ECO:0000313" key="9">
    <source>
        <dbReference type="EMBL" id="ODJ85642.1"/>
    </source>
</evidence>
<feature type="transmembrane region" description="Helical" evidence="8">
    <location>
        <begin position="12"/>
        <end position="33"/>
    </location>
</feature>
<feature type="transmembrane region" description="Helical" evidence="8">
    <location>
        <begin position="1001"/>
        <end position="1027"/>
    </location>
</feature>
<dbReference type="EMBL" id="MARB01000042">
    <property type="protein sequence ID" value="ODJ85642.1"/>
    <property type="molecule type" value="Genomic_DNA"/>
</dbReference>
<dbReference type="Gene3D" id="3.30.70.1440">
    <property type="entry name" value="Multidrug efflux transporter AcrB pore domain"/>
    <property type="match status" value="1"/>
</dbReference>
<evidence type="ECO:0000256" key="1">
    <source>
        <dbReference type="ARBA" id="ARBA00004429"/>
    </source>
</evidence>
<keyword evidence="10" id="KW-1185">Reference proteome</keyword>
<dbReference type="SUPFAM" id="SSF82714">
    <property type="entry name" value="Multidrug efflux transporter AcrB TolC docking domain, DN and DC subdomains"/>
    <property type="match status" value="2"/>
</dbReference>
<sequence>MARMKAFTDLFIQRPVVAIVLNLLIVIAGFQAWNSLNIRQYPRSDNATVNISTVYVGASAELVRGFITTPLEQAIASADGIDYIESKSLQGFSMINARLKLNYEPTKALAEITAKVNQVRNELPAEAQVPAISVQSADSEFAAAYISFASDILSQAEITDYLIRVIQPRLAAVAGVQRAEIFGARTFAMRIWLKPDKMAAYHVSPAQVRQALAANNFLAAVGSTKGSLVQVTLTANTDLHTVEEFERLVIRQQDDAIVRLKDIAEVTLGAEDYDTTVSYLGQTAVFMGIFPLPTANTIDVIKRVRTEIDAISRDLPTGLEVELGYDASEYIANAITEVTKTLGDTLMIVIVVIFLFMGSMRSALVPMFAIPVSLIGSIFLMQIFGFSLNLLTLLAIVLSVGLVVDDAIVMVENIERHLREGRSKREAALLGARELVGPVIAMTITLAAVYIPIAMQGGLTGALFREFALTLAGTVTISGFVALTLSPMMSSHMLRSAADEEKGFTGWVNHHFDRMRLAYGRLIDNTLDARPFVYVIWLAVAAAAFPLYNMSPKELAPGEDQSVIFGVINASANATANQKEFYGKAVEEAFLSTEEVDLTFQILLAPSVGALYDTDGFSGMVVKPWHNPRERTVFEIIPEIQAKLSQIPGFQIFATTPPALPGGSNFPVEFIIASTGDAKRLLDFAQQIQGKAAESGMFHFPPLIDLKYDQPQAQVVLDRDKIGALGLDLNQVGNDMAAALGGDYVNRFNIAGRSYKVIPQIERAQRLNPEQLTEIYINGPQGELIPLSSVARIENSTVPRSLNRFQQLNSVKLSGMTNRTLDEALTVLEDAAREILPPGYTIDYTGESRQLRHEGNKFLPAFSLAIVMIFMALAVQFNSFRDPLIILLGSVPLAMFGALIFTFLKMPNPNMPFWTSGWTTTLNIYAQVGLVTLVGLIAKNGILIVEFANKLQEQGLSKIDAVREAAMTRLRPVLMTTVATVAGHFPLILVTGAGAAARNSIGLVLVGGMAIGTLFTLFVLPSIYVLLAKEHTHEEAEEAAGIAVSANVEPALNSDRA</sequence>
<feature type="transmembrane region" description="Helical" evidence="8">
    <location>
        <begin position="531"/>
        <end position="548"/>
    </location>
</feature>
<dbReference type="SUPFAM" id="SSF82693">
    <property type="entry name" value="Multidrug efflux transporter AcrB pore domain, PN1, PN2, PC1 and PC2 subdomains"/>
    <property type="match status" value="4"/>
</dbReference>
<dbReference type="Proteomes" id="UP000094769">
    <property type="component" value="Unassembled WGS sequence"/>
</dbReference>
<comment type="caution">
    <text evidence="9">The sequence shown here is derived from an EMBL/GenBank/DDBJ whole genome shotgun (WGS) entry which is preliminary data.</text>
</comment>
<feature type="transmembrane region" description="Helical" evidence="8">
    <location>
        <begin position="390"/>
        <end position="414"/>
    </location>
</feature>
<dbReference type="InterPro" id="IPR027463">
    <property type="entry name" value="AcrB_DN_DC_subdom"/>
</dbReference>
<comment type="subcellular location">
    <subcellularLocation>
        <location evidence="1">Cell inner membrane</location>
        <topology evidence="1">Multi-pass membrane protein</topology>
    </subcellularLocation>
</comment>
<dbReference type="Pfam" id="PF00873">
    <property type="entry name" value="ACR_tran"/>
    <property type="match status" value="1"/>
</dbReference>
<keyword evidence="2" id="KW-0813">Transport</keyword>
<evidence type="ECO:0000256" key="3">
    <source>
        <dbReference type="ARBA" id="ARBA00022475"/>
    </source>
</evidence>
<dbReference type="FunFam" id="1.20.1640.10:FF:000001">
    <property type="entry name" value="Efflux pump membrane transporter"/>
    <property type="match status" value="1"/>
</dbReference>
<dbReference type="RefSeq" id="WP_305782137.1">
    <property type="nucleotide sequence ID" value="NZ_MARB01000042.1"/>
</dbReference>
<keyword evidence="5 8" id="KW-0812">Transmembrane</keyword>
<dbReference type="Gene3D" id="3.30.70.1430">
    <property type="entry name" value="Multidrug efflux transporter AcrB pore domain"/>
    <property type="match status" value="2"/>
</dbReference>
<feature type="transmembrane region" description="Helical" evidence="8">
    <location>
        <begin position="467"/>
        <end position="485"/>
    </location>
</feature>
<dbReference type="PRINTS" id="PR00702">
    <property type="entry name" value="ACRIFLAVINRP"/>
</dbReference>
<dbReference type="InterPro" id="IPR001036">
    <property type="entry name" value="Acrflvin-R"/>
</dbReference>
<organism evidence="9 10">
    <name type="scientific">Candidatus Thiodiazotropha endolucinida</name>
    <dbReference type="NCBI Taxonomy" id="1655433"/>
    <lineage>
        <taxon>Bacteria</taxon>
        <taxon>Pseudomonadati</taxon>
        <taxon>Pseudomonadota</taxon>
        <taxon>Gammaproteobacteria</taxon>
        <taxon>Chromatiales</taxon>
        <taxon>Sedimenticolaceae</taxon>
        <taxon>Candidatus Thiodiazotropha</taxon>
    </lineage>
</organism>
<dbReference type="SUPFAM" id="SSF82866">
    <property type="entry name" value="Multidrug efflux transporter AcrB transmembrane domain"/>
    <property type="match status" value="2"/>
</dbReference>
<keyword evidence="4" id="KW-0997">Cell inner membrane</keyword>
<dbReference type="Gene3D" id="3.30.2090.10">
    <property type="entry name" value="Multidrug efflux transporter AcrB TolC docking domain, DN and DC subdomains"/>
    <property type="match status" value="2"/>
</dbReference>
<dbReference type="Gene3D" id="1.20.1640.10">
    <property type="entry name" value="Multidrug efflux transporter AcrB transmembrane domain"/>
    <property type="match status" value="2"/>
</dbReference>
<evidence type="ECO:0000313" key="10">
    <source>
        <dbReference type="Proteomes" id="UP000094769"/>
    </source>
</evidence>
<feature type="transmembrane region" description="Helical" evidence="8">
    <location>
        <begin position="858"/>
        <end position="877"/>
    </location>
</feature>
<evidence type="ECO:0000256" key="4">
    <source>
        <dbReference type="ARBA" id="ARBA00022519"/>
    </source>
</evidence>
<evidence type="ECO:0000256" key="7">
    <source>
        <dbReference type="ARBA" id="ARBA00023136"/>
    </source>
</evidence>
<feature type="transmembrane region" description="Helical" evidence="8">
    <location>
        <begin position="924"/>
        <end position="948"/>
    </location>
</feature>
<evidence type="ECO:0000256" key="8">
    <source>
        <dbReference type="SAM" id="Phobius"/>
    </source>
</evidence>
<keyword evidence="6 8" id="KW-1133">Transmembrane helix</keyword>
<keyword evidence="7 8" id="KW-0472">Membrane</keyword>
<dbReference type="Gene3D" id="3.30.70.1320">
    <property type="entry name" value="Multidrug efflux transporter AcrB pore domain like"/>
    <property type="match status" value="1"/>
</dbReference>
<feature type="transmembrane region" description="Helical" evidence="8">
    <location>
        <begin position="973"/>
        <end position="995"/>
    </location>
</feature>
<name>A0A7Z0VHG4_9GAMM</name>
<dbReference type="GO" id="GO:0005886">
    <property type="term" value="C:plasma membrane"/>
    <property type="evidence" value="ECO:0007669"/>
    <property type="project" value="UniProtKB-SubCell"/>
</dbReference>
<dbReference type="AlphaFoldDB" id="A0A7Z0VHG4"/>
<evidence type="ECO:0000256" key="6">
    <source>
        <dbReference type="ARBA" id="ARBA00022989"/>
    </source>
</evidence>
<gene>
    <name evidence="9" type="primary">bepE_2</name>
    <name evidence="9" type="ORF">CODIS_41310</name>
</gene>
<accession>A0A7Z0VHG4</accession>
<feature type="transmembrane region" description="Helical" evidence="8">
    <location>
        <begin position="435"/>
        <end position="455"/>
    </location>
</feature>
<dbReference type="PANTHER" id="PTHR32063">
    <property type="match status" value="1"/>
</dbReference>
<dbReference type="GO" id="GO:0042910">
    <property type="term" value="F:xenobiotic transmembrane transporter activity"/>
    <property type="evidence" value="ECO:0007669"/>
    <property type="project" value="TreeGrafter"/>
</dbReference>